<evidence type="ECO:0000256" key="4">
    <source>
        <dbReference type="ARBA" id="ARBA00022692"/>
    </source>
</evidence>
<feature type="transmembrane region" description="Helical" evidence="8">
    <location>
        <begin position="44"/>
        <end position="66"/>
    </location>
</feature>
<dbReference type="Gene3D" id="3.40.720.10">
    <property type="entry name" value="Alkaline Phosphatase, subunit A"/>
    <property type="match status" value="1"/>
</dbReference>
<dbReference type="InterPro" id="IPR000917">
    <property type="entry name" value="Sulfatase_N"/>
</dbReference>
<accession>A0ABT9WUL0</accession>
<reference evidence="10 11" key="1">
    <citation type="submission" date="2023-07" db="EMBL/GenBank/DDBJ databases">
        <title>Genomic Encyclopedia of Type Strains, Phase IV (KMG-IV): sequencing the most valuable type-strain genomes for metagenomic binning, comparative biology and taxonomic classification.</title>
        <authorList>
            <person name="Goeker M."/>
        </authorList>
    </citation>
    <scope>NUCLEOTIDE SEQUENCE [LARGE SCALE GENOMIC DNA]</scope>
    <source>
        <strain evidence="10 11">DSM 23837</strain>
    </source>
</reference>
<dbReference type="PIRSF" id="PIRSF005091">
    <property type="entry name" value="Mmb_sulf_HI1246"/>
    <property type="match status" value="1"/>
</dbReference>
<evidence type="ECO:0000256" key="2">
    <source>
        <dbReference type="ARBA" id="ARBA00009983"/>
    </source>
</evidence>
<evidence type="ECO:0000256" key="3">
    <source>
        <dbReference type="ARBA" id="ARBA00022475"/>
    </source>
</evidence>
<dbReference type="Pfam" id="PF00884">
    <property type="entry name" value="Sulfatase"/>
    <property type="match status" value="1"/>
</dbReference>
<comment type="similarity">
    <text evidence="2 7">Belongs to the LTA synthase family.</text>
</comment>
<dbReference type="Proteomes" id="UP001223586">
    <property type="component" value="Unassembled WGS sequence"/>
</dbReference>
<proteinExistence type="inferred from homology"/>
<evidence type="ECO:0000256" key="5">
    <source>
        <dbReference type="ARBA" id="ARBA00022989"/>
    </source>
</evidence>
<evidence type="ECO:0000313" key="10">
    <source>
        <dbReference type="EMBL" id="MDQ0176881.1"/>
    </source>
</evidence>
<keyword evidence="3 7" id="KW-1003">Cell membrane</keyword>
<feature type="transmembrane region" description="Helical" evidence="8">
    <location>
        <begin position="73"/>
        <end position="94"/>
    </location>
</feature>
<dbReference type="CDD" id="cd16015">
    <property type="entry name" value="LTA_synthase"/>
    <property type="match status" value="1"/>
</dbReference>
<feature type="transmembrane region" description="Helical" evidence="8">
    <location>
        <begin position="156"/>
        <end position="174"/>
    </location>
</feature>
<feature type="domain" description="Sulfatase N-terminal" evidence="9">
    <location>
        <begin position="247"/>
        <end position="535"/>
    </location>
</feature>
<keyword evidence="4 8" id="KW-0812">Transmembrane</keyword>
<organism evidence="10 11">
    <name type="scientific">Bacillus chungangensis</name>
    <dbReference type="NCBI Taxonomy" id="587633"/>
    <lineage>
        <taxon>Bacteria</taxon>
        <taxon>Bacillati</taxon>
        <taxon>Bacillota</taxon>
        <taxon>Bacilli</taxon>
        <taxon>Bacillales</taxon>
        <taxon>Bacillaceae</taxon>
        <taxon>Bacillus</taxon>
    </lineage>
</organism>
<dbReference type="InterPro" id="IPR050448">
    <property type="entry name" value="OpgB/LTA_synthase_biosynth"/>
</dbReference>
<dbReference type="PANTHER" id="PTHR47371:SF1">
    <property type="entry name" value="LIPOTEICHOIC ACID SYNTHASE-LIKE YQGS"/>
    <property type="match status" value="1"/>
</dbReference>
<dbReference type="Gene3D" id="3.30.1120.170">
    <property type="match status" value="1"/>
</dbReference>
<dbReference type="RefSeq" id="WP_307230383.1">
    <property type="nucleotide sequence ID" value="NZ_JAUSTT010000016.1"/>
</dbReference>
<comment type="subcellular location">
    <subcellularLocation>
        <location evidence="1">Cell membrane</location>
        <topology evidence="1">Multi-pass membrane protein</topology>
    </subcellularLocation>
</comment>
<keyword evidence="6 7" id="KW-0472">Membrane</keyword>
<comment type="caution">
    <text evidence="10">The sequence shown here is derived from an EMBL/GenBank/DDBJ whole genome shotgun (WGS) entry which is preliminary data.</text>
</comment>
<protein>
    <submittedName>
        <fullName evidence="10">Phosphoglycerol transferase MdoB-like AlkP superfamily enzyme</fullName>
    </submittedName>
</protein>
<evidence type="ECO:0000259" key="9">
    <source>
        <dbReference type="Pfam" id="PF00884"/>
    </source>
</evidence>
<dbReference type="SUPFAM" id="SSF53649">
    <property type="entry name" value="Alkaline phosphatase-like"/>
    <property type="match status" value="1"/>
</dbReference>
<name>A0ABT9WUL0_9BACI</name>
<evidence type="ECO:0000256" key="6">
    <source>
        <dbReference type="ARBA" id="ARBA00023136"/>
    </source>
</evidence>
<gene>
    <name evidence="10" type="ORF">J2S08_002739</name>
</gene>
<evidence type="ECO:0000256" key="8">
    <source>
        <dbReference type="SAM" id="Phobius"/>
    </source>
</evidence>
<evidence type="ECO:0000256" key="1">
    <source>
        <dbReference type="ARBA" id="ARBA00004651"/>
    </source>
</evidence>
<keyword evidence="11" id="KW-1185">Reference proteome</keyword>
<sequence length="617" mass="72042">MGKWSKRNINELSIYYLAVFMLWVKTILVYVFGFHLKVHSFFEWLLLLINPIGIIALILGMAFFFSDHLKSKVILALHFVLSFILYGNLLYYRFFSDFITVPVLFQFQNVGGLSQSTLELMNWLDLLFLADVIILFVIIFRKNMIRKKITRREKQPILIVSILMIVLTISASFIHEKHLFQKPYDRELLVKSIGNFNYHLFDILLSSKMSVQSAIASSDEITEIKHYLDQKQKKLEPNKLQGIAKGKNIFVISLESLQEFVINREIDGKEMTPFLNQLIKESYYFPNFYHQTAQGKTSDAEFMIDNGLYPLSGGSVFVRRPQNEFYSLPHILSEKGYYSAVFHSNTGTFWNREVMYESLGYDRFFSDKDYDVTEENSVNYGLKDIPFVEQSIPYLQKLPKPFYAKMLTLTNHFPFILEEEDQVRASLDSNSNLVERYAATVSYTDEAMKIFFGKIKEAGLYEDSIFILYGDHYGVSKNYYKELSTFLETEITPAENVHLQKVPLIIHIPGQKGEFIPTTGGQTDIRRTILHLLGVEPKKELIDFGEDLFMKGRKELVVFRDGSFVTDQYIFTENLCFDKETDEQIETDYCQPYFDDVQKELYYSDSIIYGDLLRFLR</sequence>
<evidence type="ECO:0000256" key="7">
    <source>
        <dbReference type="PIRNR" id="PIRNR005091"/>
    </source>
</evidence>
<dbReference type="PANTHER" id="PTHR47371">
    <property type="entry name" value="LIPOTEICHOIC ACID SYNTHASE"/>
    <property type="match status" value="1"/>
</dbReference>
<dbReference type="EMBL" id="JAUSTT010000016">
    <property type="protein sequence ID" value="MDQ0176881.1"/>
    <property type="molecule type" value="Genomic_DNA"/>
</dbReference>
<feature type="transmembrane region" description="Helical" evidence="8">
    <location>
        <begin position="120"/>
        <end position="140"/>
    </location>
</feature>
<evidence type="ECO:0000313" key="11">
    <source>
        <dbReference type="Proteomes" id="UP001223586"/>
    </source>
</evidence>
<feature type="transmembrane region" description="Helical" evidence="8">
    <location>
        <begin position="12"/>
        <end position="32"/>
    </location>
</feature>
<dbReference type="InterPro" id="IPR012160">
    <property type="entry name" value="LtaS-like"/>
</dbReference>
<dbReference type="InterPro" id="IPR017850">
    <property type="entry name" value="Alkaline_phosphatase_core_sf"/>
</dbReference>
<keyword evidence="5 8" id="KW-1133">Transmembrane helix</keyword>